<dbReference type="InterPro" id="IPR058625">
    <property type="entry name" value="MdtA-like_BSH"/>
</dbReference>
<keyword evidence="1" id="KW-1133">Transmembrane helix</keyword>
<dbReference type="Proteomes" id="UP000290172">
    <property type="component" value="Unassembled WGS sequence"/>
</dbReference>
<feature type="domain" description="Multidrug resistance protein MdtA-like barrel-sandwich hybrid" evidence="2">
    <location>
        <begin position="51"/>
        <end position="183"/>
    </location>
</feature>
<dbReference type="Pfam" id="PF25963">
    <property type="entry name" value="Beta-barrel_AAEA"/>
    <property type="match status" value="1"/>
</dbReference>
<dbReference type="PANTHER" id="PTHR30367:SF12">
    <property type="entry name" value="P-HYDROXYBENZOIC ACID EFFLUX PUMP SUBUNIT AAEA"/>
    <property type="match status" value="1"/>
</dbReference>
<accession>A0A4Q0YDN5</accession>
<dbReference type="PANTHER" id="PTHR30367">
    <property type="entry name" value="P-HYDROXYBENZOIC ACID EFFLUX PUMP SUBUNIT AAEA-RELATED"/>
    <property type="match status" value="1"/>
</dbReference>
<dbReference type="EMBL" id="PDKJ01000006">
    <property type="protein sequence ID" value="RXJ68115.1"/>
    <property type="molecule type" value="Genomic_DNA"/>
</dbReference>
<dbReference type="RefSeq" id="WP_128980739.1">
    <property type="nucleotide sequence ID" value="NZ_PDKJ01000006.1"/>
</dbReference>
<dbReference type="Gene3D" id="2.40.50.100">
    <property type="match status" value="1"/>
</dbReference>
<dbReference type="AlphaFoldDB" id="A0A4Q0YDN5"/>
<proteinExistence type="predicted"/>
<evidence type="ECO:0000256" key="1">
    <source>
        <dbReference type="SAM" id="Phobius"/>
    </source>
</evidence>
<evidence type="ECO:0000313" key="5">
    <source>
        <dbReference type="Proteomes" id="UP000290172"/>
    </source>
</evidence>
<evidence type="ECO:0000259" key="2">
    <source>
        <dbReference type="Pfam" id="PF25917"/>
    </source>
</evidence>
<dbReference type="Pfam" id="PF25917">
    <property type="entry name" value="BSH_RND"/>
    <property type="match status" value="1"/>
</dbReference>
<dbReference type="InterPro" id="IPR058634">
    <property type="entry name" value="AaeA-lik-b-barrel"/>
</dbReference>
<reference evidence="4 5" key="1">
    <citation type="submission" date="2017-10" db="EMBL/GenBank/DDBJ databases">
        <title>Genomics of the genus Arcobacter.</title>
        <authorList>
            <person name="Perez-Cataluna A."/>
            <person name="Figueras M.J."/>
        </authorList>
    </citation>
    <scope>NUCLEOTIDE SEQUENCE [LARGE SCALE GENOMIC DNA]</scope>
    <source>
        <strain evidence="4 5">CECT 8993</strain>
    </source>
</reference>
<keyword evidence="1" id="KW-0472">Membrane</keyword>
<keyword evidence="1" id="KW-0812">Transmembrane</keyword>
<gene>
    <name evidence="4" type="ORF">CRV08_07605</name>
</gene>
<evidence type="ECO:0000313" key="4">
    <source>
        <dbReference type="EMBL" id="RXJ68115.1"/>
    </source>
</evidence>
<organism evidence="4 5">
    <name type="scientific">Halarcobacter ebronensis</name>
    <dbReference type="NCBI Taxonomy" id="1462615"/>
    <lineage>
        <taxon>Bacteria</taxon>
        <taxon>Pseudomonadati</taxon>
        <taxon>Campylobacterota</taxon>
        <taxon>Epsilonproteobacteria</taxon>
        <taxon>Campylobacterales</taxon>
        <taxon>Arcobacteraceae</taxon>
        <taxon>Halarcobacter</taxon>
    </lineage>
</organism>
<dbReference type="SUPFAM" id="SSF111369">
    <property type="entry name" value="HlyD-like secretion proteins"/>
    <property type="match status" value="1"/>
</dbReference>
<comment type="caution">
    <text evidence="4">The sequence shown here is derived from an EMBL/GenBank/DDBJ whole genome shotgun (WGS) entry which is preliminary data.</text>
</comment>
<dbReference type="InterPro" id="IPR050393">
    <property type="entry name" value="MFP_Efflux_Pump"/>
</dbReference>
<feature type="transmembrane region" description="Helical" evidence="1">
    <location>
        <begin position="12"/>
        <end position="30"/>
    </location>
</feature>
<protein>
    <submittedName>
        <fullName evidence="4">Efflux transporter periplasmic adaptor subunit</fullName>
    </submittedName>
</protein>
<evidence type="ECO:0000259" key="3">
    <source>
        <dbReference type="Pfam" id="PF25963"/>
    </source>
</evidence>
<name>A0A4Q0YDN5_9BACT</name>
<feature type="domain" description="p-hydroxybenzoic acid efflux pump subunit AaeA-like beta-barrel" evidence="3">
    <location>
        <begin position="191"/>
        <end position="287"/>
    </location>
</feature>
<sequence>MKKNKIVQLLRYIITFSVVTIAIFLGMKLWQNYVDSPWTRDGRIRADITLVAPDVSGLITNIYVKDNQYVKKGDKLFEIDKKRFEANLQRVQSIVEVKKAQYLMKKAEYDKRIKGDDSIIPKDVKDDAKYNLLMAKEELNEALSKLEITKLDLQRATVYAPTSGWINNLLLKKGDFIKQGESHISMLNENSFWVYGYFEEHKLTKINIGDEAIMNPLGTDLTIKGHVQSIATGITDRDNKIGKGLLANVNPSFTWVRLAQRIPVRIAIDEIPENYILRAGVTCTIEVVKKGKNSKEQTL</sequence>
<dbReference type="Gene3D" id="2.40.30.170">
    <property type="match status" value="1"/>
</dbReference>